<keyword evidence="1" id="KW-0812">Transmembrane</keyword>
<evidence type="ECO:0000256" key="1">
    <source>
        <dbReference type="SAM" id="Phobius"/>
    </source>
</evidence>
<evidence type="ECO:0000313" key="3">
    <source>
        <dbReference type="Proteomes" id="UP000037267"/>
    </source>
</evidence>
<dbReference type="PANTHER" id="PTHR43801">
    <property type="entry name" value="NUCLEOTIDE-BINDING PROTEIN-RELATED"/>
    <property type="match status" value="1"/>
</dbReference>
<organism evidence="2 3">
    <name type="scientific">Gottschalkia purinilytica</name>
    <name type="common">Clostridium purinilyticum</name>
    <dbReference type="NCBI Taxonomy" id="1503"/>
    <lineage>
        <taxon>Bacteria</taxon>
        <taxon>Bacillati</taxon>
        <taxon>Bacillota</taxon>
        <taxon>Tissierellia</taxon>
        <taxon>Tissierellales</taxon>
        <taxon>Gottschalkiaceae</taxon>
        <taxon>Gottschalkia</taxon>
    </lineage>
</organism>
<comment type="caution">
    <text evidence="2">The sequence shown here is derived from an EMBL/GenBank/DDBJ whole genome shotgun (WGS) entry which is preliminary data.</text>
</comment>
<accession>A0A0L0WBL7</accession>
<dbReference type="STRING" id="1503.CLPU_5c00470"/>
<name>A0A0L0WBL7_GOTPU</name>
<keyword evidence="1" id="KW-0472">Membrane</keyword>
<protein>
    <submittedName>
        <fullName evidence="2">Putative membrane protein</fullName>
    </submittedName>
</protein>
<dbReference type="Proteomes" id="UP000037267">
    <property type="component" value="Unassembled WGS sequence"/>
</dbReference>
<dbReference type="OrthoDB" id="9787348at2"/>
<dbReference type="EMBL" id="LGSS01000005">
    <property type="protein sequence ID" value="KNF08740.1"/>
    <property type="molecule type" value="Genomic_DNA"/>
</dbReference>
<feature type="transmembrane region" description="Helical" evidence="1">
    <location>
        <begin position="75"/>
        <end position="95"/>
    </location>
</feature>
<proteinExistence type="predicted"/>
<dbReference type="InterPro" id="IPR002829">
    <property type="entry name" value="DUF116"/>
</dbReference>
<dbReference type="AlphaFoldDB" id="A0A0L0WBL7"/>
<feature type="transmembrane region" description="Helical" evidence="1">
    <location>
        <begin position="7"/>
        <end position="30"/>
    </location>
</feature>
<reference evidence="3" key="1">
    <citation type="submission" date="2015-07" db="EMBL/GenBank/DDBJ databases">
        <title>Draft genome sequence of the purine-degrading Gottschalkia purinilyticum DSM 1384 (formerly Clostridium purinilyticum).</title>
        <authorList>
            <person name="Poehlein A."/>
            <person name="Schiel-Bengelsdorf B."/>
            <person name="Bengelsdorf F.R."/>
            <person name="Daniel R."/>
            <person name="Duerre P."/>
        </authorList>
    </citation>
    <scope>NUCLEOTIDE SEQUENCE [LARGE SCALE GENOMIC DNA]</scope>
    <source>
        <strain evidence="3">DSM 1384</strain>
    </source>
</reference>
<keyword evidence="1" id="KW-1133">Transmembrane helix</keyword>
<evidence type="ECO:0000313" key="2">
    <source>
        <dbReference type="EMBL" id="KNF08740.1"/>
    </source>
</evidence>
<feature type="transmembrane region" description="Helical" evidence="1">
    <location>
        <begin position="36"/>
        <end position="63"/>
    </location>
</feature>
<dbReference type="RefSeq" id="WP_050354843.1">
    <property type="nucleotide sequence ID" value="NZ_LGSS01000005.1"/>
</dbReference>
<sequence length="251" mass="28281">MKNDEKVFIVTANLIILSLLLLSIVGIMFIVNKSIITLQIILLIVIILALSYTISIVLSLFILHRIANNKKISRFSYRFLSKIMGAIYPLLLFVAKVMKKDKDSIRRVHARVNNLLVTANPVEVTNKDILILLPHCLQDSNCKVKITHDINNCKLCGKCDIEKILEVSRKYNVKVIVATGGTLAREWIKRIKPKCIIAVACERDLSSGINDVKKIPVLGIINDRPNGSCFNTKVSIDKLEEAIKFFLKEDV</sequence>
<gene>
    <name evidence="2" type="ORF">CLPU_5c00470</name>
</gene>
<dbReference type="PANTHER" id="PTHR43801:SF1">
    <property type="entry name" value="POLYPRENYL SYNTHETASE"/>
    <property type="match status" value="1"/>
</dbReference>
<dbReference type="Pfam" id="PF01976">
    <property type="entry name" value="DUF116"/>
    <property type="match status" value="1"/>
</dbReference>
<keyword evidence="3" id="KW-1185">Reference proteome</keyword>
<dbReference type="PIRSF" id="PIRSF006594">
    <property type="entry name" value="UCP006594"/>
    <property type="match status" value="1"/>
</dbReference>